<gene>
    <name evidence="2" type="primary">Aste57867_10307</name>
    <name evidence="1" type="ORF">As57867_010267</name>
    <name evidence="2" type="ORF">ASTE57867_10307</name>
</gene>
<evidence type="ECO:0000313" key="2">
    <source>
        <dbReference type="EMBL" id="VFT87181.1"/>
    </source>
</evidence>
<dbReference type="AlphaFoldDB" id="A0A485KR05"/>
<keyword evidence="3" id="KW-1185">Reference proteome</keyword>
<sequence length="95" mass="10446">MFRQTLIRAMIKRGIVGGATNNRQQKDVVDITMDGDAATVGALLEALRATKPLNSWGAQVETLTVLKTGMDIDDHQVTTTNVDGRSWNPNVEMYL</sequence>
<accession>A0A485KR05</accession>
<reference evidence="1" key="2">
    <citation type="submission" date="2019-06" db="EMBL/GenBank/DDBJ databases">
        <title>Genomics analysis of Aphanomyces spp. identifies a new class of oomycete effector associated with host adaptation.</title>
        <authorList>
            <person name="Gaulin E."/>
        </authorList>
    </citation>
    <scope>NUCLEOTIDE SEQUENCE</scope>
    <source>
        <strain evidence="1">CBS 578.67</strain>
    </source>
</reference>
<name>A0A485KR05_9STRA</name>
<reference evidence="2 3" key="1">
    <citation type="submission" date="2019-03" db="EMBL/GenBank/DDBJ databases">
        <authorList>
            <person name="Gaulin E."/>
            <person name="Dumas B."/>
        </authorList>
    </citation>
    <scope>NUCLEOTIDE SEQUENCE [LARGE SCALE GENOMIC DNA]</scope>
    <source>
        <strain evidence="2">CBS 568.67</strain>
    </source>
</reference>
<dbReference type="EMBL" id="CAADRA010005218">
    <property type="protein sequence ID" value="VFT87181.1"/>
    <property type="molecule type" value="Genomic_DNA"/>
</dbReference>
<evidence type="ECO:0000313" key="3">
    <source>
        <dbReference type="Proteomes" id="UP000332933"/>
    </source>
</evidence>
<organism evidence="2 3">
    <name type="scientific">Aphanomyces stellatus</name>
    <dbReference type="NCBI Taxonomy" id="120398"/>
    <lineage>
        <taxon>Eukaryota</taxon>
        <taxon>Sar</taxon>
        <taxon>Stramenopiles</taxon>
        <taxon>Oomycota</taxon>
        <taxon>Saprolegniomycetes</taxon>
        <taxon>Saprolegniales</taxon>
        <taxon>Verrucalvaceae</taxon>
        <taxon>Aphanomyces</taxon>
    </lineage>
</organism>
<dbReference type="Proteomes" id="UP000332933">
    <property type="component" value="Unassembled WGS sequence"/>
</dbReference>
<dbReference type="EMBL" id="VJMH01005197">
    <property type="protein sequence ID" value="KAF0699105.1"/>
    <property type="molecule type" value="Genomic_DNA"/>
</dbReference>
<proteinExistence type="predicted"/>
<dbReference type="OrthoDB" id="10248766at2759"/>
<evidence type="ECO:0000313" key="1">
    <source>
        <dbReference type="EMBL" id="KAF0699105.1"/>
    </source>
</evidence>
<protein>
    <submittedName>
        <fullName evidence="2">Aste57867_10307 protein</fullName>
    </submittedName>
</protein>